<dbReference type="SMART" id="SM00849">
    <property type="entry name" value="Lactamase_B"/>
    <property type="match status" value="1"/>
</dbReference>
<reference evidence="2 3" key="1">
    <citation type="journal article" date="2018" name="Environ. Microbiol.">
        <title>Novel energy conservation strategies and behaviour of Pelotomaculum schinkii driving syntrophic propionate catabolism.</title>
        <authorList>
            <person name="Hidalgo-Ahumada C.A.P."/>
            <person name="Nobu M.K."/>
            <person name="Narihiro T."/>
            <person name="Tamaki H."/>
            <person name="Liu W.T."/>
            <person name="Kamagata Y."/>
            <person name="Stams A.J.M."/>
            <person name="Imachi H."/>
            <person name="Sousa D.Z."/>
        </authorList>
    </citation>
    <scope>NUCLEOTIDE SEQUENCE [LARGE SCALE GENOMIC DNA]</scope>
    <source>
        <strain evidence="2 3">MGP</strain>
    </source>
</reference>
<proteinExistence type="predicted"/>
<dbReference type="Pfam" id="PF12706">
    <property type="entry name" value="Lactamase_B_2"/>
    <property type="match status" value="1"/>
</dbReference>
<keyword evidence="3" id="KW-1185">Reference proteome</keyword>
<accession>A0A4Y7RTQ5</accession>
<evidence type="ECO:0000313" key="2">
    <source>
        <dbReference type="EMBL" id="TEB12384.1"/>
    </source>
</evidence>
<dbReference type="GO" id="GO:0016787">
    <property type="term" value="F:hydrolase activity"/>
    <property type="evidence" value="ECO:0007669"/>
    <property type="project" value="UniProtKB-KW"/>
</dbReference>
<gene>
    <name evidence="2" type="primary">yycJ</name>
    <name evidence="2" type="ORF">Pmgp_01001</name>
</gene>
<dbReference type="EC" id="3.-.-.-" evidence="2"/>
<dbReference type="Proteomes" id="UP000297597">
    <property type="component" value="Unassembled WGS sequence"/>
</dbReference>
<evidence type="ECO:0000259" key="1">
    <source>
        <dbReference type="SMART" id="SM00849"/>
    </source>
</evidence>
<dbReference type="Gene3D" id="3.60.15.10">
    <property type="entry name" value="Ribonuclease Z/Hydroxyacylglutathione hydrolase-like"/>
    <property type="match status" value="1"/>
</dbReference>
<name>A0A4Y7RTQ5_9FIRM</name>
<protein>
    <submittedName>
        <fullName evidence="2">Putative metallo-hydrolase YycJ</fullName>
        <ecNumber evidence="2">3.-.-.-</ecNumber>
    </submittedName>
</protein>
<dbReference type="SUPFAM" id="SSF56281">
    <property type="entry name" value="Metallo-hydrolase/oxidoreductase"/>
    <property type="match status" value="1"/>
</dbReference>
<dbReference type="InterPro" id="IPR052533">
    <property type="entry name" value="WalJ/YycJ-like"/>
</dbReference>
<organism evidence="2 3">
    <name type="scientific">Pelotomaculum propionicicum</name>
    <dbReference type="NCBI Taxonomy" id="258475"/>
    <lineage>
        <taxon>Bacteria</taxon>
        <taxon>Bacillati</taxon>
        <taxon>Bacillota</taxon>
        <taxon>Clostridia</taxon>
        <taxon>Eubacteriales</taxon>
        <taxon>Desulfotomaculaceae</taxon>
        <taxon>Pelotomaculum</taxon>
    </lineage>
</organism>
<dbReference type="AlphaFoldDB" id="A0A4Y7RTQ5"/>
<dbReference type="PANTHER" id="PTHR47619">
    <property type="entry name" value="METALLO-HYDROLASE YYCJ-RELATED"/>
    <property type="match status" value="1"/>
</dbReference>
<comment type="caution">
    <text evidence="2">The sequence shown here is derived from an EMBL/GenBank/DDBJ whole genome shotgun (WGS) entry which is preliminary data.</text>
</comment>
<dbReference type="EMBL" id="QFFZ01000007">
    <property type="protein sequence ID" value="TEB12384.1"/>
    <property type="molecule type" value="Genomic_DNA"/>
</dbReference>
<evidence type="ECO:0000313" key="3">
    <source>
        <dbReference type="Proteomes" id="UP000297597"/>
    </source>
</evidence>
<sequence length="258" mass="28973">MKFCSLSSCSYANSVVIQSRNTCILIDCGIRKRNLKPYLEQIGLSLGDIDAVLVTHCHSDHTYGLRHLLKLKNLPVCSTVNVLKQVNSCCTFYEQPDFYALHYNSEKKLGDIVVTPYRLSHDVATVGYIITGDGERLGFITDTGFVPENCFKSFKQLDYLYIESNHDPEMYKTSAKPWHVIKRNLGPTGHLSNEQCGQALQTMDLSGCKLVMLAHLSEDDNEPQKAMQNARQYLPPEMALASAPARTPGLWSDRIIKP</sequence>
<dbReference type="PANTHER" id="PTHR47619:SF1">
    <property type="entry name" value="EXODEOXYRIBONUCLEASE WALJ"/>
    <property type="match status" value="1"/>
</dbReference>
<keyword evidence="2" id="KW-0378">Hydrolase</keyword>
<feature type="domain" description="Metallo-beta-lactamase" evidence="1">
    <location>
        <begin position="11"/>
        <end position="190"/>
    </location>
</feature>
<dbReference type="InterPro" id="IPR036866">
    <property type="entry name" value="RibonucZ/Hydroxyglut_hydro"/>
</dbReference>
<dbReference type="InterPro" id="IPR001279">
    <property type="entry name" value="Metallo-B-lactamas"/>
</dbReference>
<dbReference type="RefSeq" id="WP_192902789.1">
    <property type="nucleotide sequence ID" value="NZ_QFFZ01000007.1"/>
</dbReference>